<comment type="caution">
    <text evidence="1">The sequence shown here is derived from an EMBL/GenBank/DDBJ whole genome shotgun (WGS) entry which is preliminary data.</text>
</comment>
<feature type="non-terminal residue" evidence="1">
    <location>
        <position position="1"/>
    </location>
</feature>
<dbReference type="GO" id="GO:0006508">
    <property type="term" value="P:proteolysis"/>
    <property type="evidence" value="ECO:0007669"/>
    <property type="project" value="InterPro"/>
</dbReference>
<dbReference type="EMBL" id="DVLW01000250">
    <property type="protein sequence ID" value="HIT95334.1"/>
    <property type="molecule type" value="Genomic_DNA"/>
</dbReference>
<keyword evidence="1" id="KW-0378">Hydrolase</keyword>
<dbReference type="InterPro" id="IPR001333">
    <property type="entry name" value="Peptidase_M32_Taq"/>
</dbReference>
<keyword evidence="1" id="KW-0645">Protease</keyword>
<dbReference type="PROSITE" id="PS52034">
    <property type="entry name" value="PEPTIDASE_M32"/>
    <property type="match status" value="1"/>
</dbReference>
<dbReference type="GO" id="GO:0004181">
    <property type="term" value="F:metallocarboxypeptidase activity"/>
    <property type="evidence" value="ECO:0007669"/>
    <property type="project" value="InterPro"/>
</dbReference>
<dbReference type="AlphaFoldDB" id="A0A9D1KSL2"/>
<dbReference type="Gene3D" id="1.10.1370.30">
    <property type="match status" value="1"/>
</dbReference>
<evidence type="ECO:0000313" key="2">
    <source>
        <dbReference type="Proteomes" id="UP000824160"/>
    </source>
</evidence>
<proteinExistence type="predicted"/>
<keyword evidence="1" id="KW-0121">Carboxypeptidase</keyword>
<dbReference type="Pfam" id="PF02074">
    <property type="entry name" value="Peptidase_M32"/>
    <property type="match status" value="1"/>
</dbReference>
<accession>A0A9D1KSL2</accession>
<protein>
    <submittedName>
        <fullName evidence="1">Carboxypeptidase M32</fullName>
    </submittedName>
</protein>
<dbReference type="Proteomes" id="UP000824160">
    <property type="component" value="Unassembled WGS sequence"/>
</dbReference>
<name>A0A9D1KSL2_9FIRM</name>
<reference evidence="1" key="1">
    <citation type="submission" date="2020-10" db="EMBL/GenBank/DDBJ databases">
        <authorList>
            <person name="Gilroy R."/>
        </authorList>
    </citation>
    <scope>NUCLEOTIDE SEQUENCE</scope>
    <source>
        <strain evidence="1">ChiBcec7-5410</strain>
    </source>
</reference>
<evidence type="ECO:0000313" key="1">
    <source>
        <dbReference type="EMBL" id="HIT95334.1"/>
    </source>
</evidence>
<organism evidence="1 2">
    <name type="scientific">Candidatus Faecivivens stercoripullorum</name>
    <dbReference type="NCBI Taxonomy" id="2840805"/>
    <lineage>
        <taxon>Bacteria</taxon>
        <taxon>Bacillati</taxon>
        <taxon>Bacillota</taxon>
        <taxon>Clostridia</taxon>
        <taxon>Eubacteriales</taxon>
        <taxon>Oscillospiraceae</taxon>
        <taxon>Oscillospiraceae incertae sedis</taxon>
        <taxon>Candidatus Faecivivens</taxon>
    </lineage>
</organism>
<gene>
    <name evidence="1" type="ORF">IAC43_09125</name>
</gene>
<sequence>ASELDKVLSWLKEHVFSIASITTPDEWIRQITDEPLNVNYYLDYLEEKFKALYQI</sequence>
<reference evidence="1" key="2">
    <citation type="journal article" date="2021" name="PeerJ">
        <title>Extensive microbial diversity within the chicken gut microbiome revealed by metagenomics and culture.</title>
        <authorList>
            <person name="Gilroy R."/>
            <person name="Ravi A."/>
            <person name="Getino M."/>
            <person name="Pursley I."/>
            <person name="Horton D.L."/>
            <person name="Alikhan N.F."/>
            <person name="Baker D."/>
            <person name="Gharbi K."/>
            <person name="Hall N."/>
            <person name="Watson M."/>
            <person name="Adriaenssens E.M."/>
            <person name="Foster-Nyarko E."/>
            <person name="Jarju S."/>
            <person name="Secka A."/>
            <person name="Antonio M."/>
            <person name="Oren A."/>
            <person name="Chaudhuri R.R."/>
            <person name="La Ragione R."/>
            <person name="Hildebrand F."/>
            <person name="Pallen M.J."/>
        </authorList>
    </citation>
    <scope>NUCLEOTIDE SEQUENCE</scope>
    <source>
        <strain evidence="1">ChiBcec7-5410</strain>
    </source>
</reference>